<dbReference type="Proteomes" id="UP000564644">
    <property type="component" value="Unassembled WGS sequence"/>
</dbReference>
<sequence length="127" mass="13542">MRQALHWGKTAAQIALLVAFAKAADLLVAWLHAPVPGSVAGIALLFALLKLRILRLEWVELGAKWLLAEMLLFFVPAAVGIVDYGSLIAASGWRIVLTIAASTAIVMIVSGWVGGRVAAGRERKMQG</sequence>
<dbReference type="PANTHER" id="PTHR33931:SF2">
    <property type="entry name" value="HOLIN-LIKE PROTEIN CIDA"/>
    <property type="match status" value="1"/>
</dbReference>
<accession>A0A7X0SU26</accession>
<feature type="transmembrane region" description="Helical" evidence="6">
    <location>
        <begin position="65"/>
        <end position="89"/>
    </location>
</feature>
<evidence type="ECO:0000256" key="4">
    <source>
        <dbReference type="ARBA" id="ARBA00022989"/>
    </source>
</evidence>
<dbReference type="InterPro" id="IPR005538">
    <property type="entry name" value="LrgA/CidA"/>
</dbReference>
<dbReference type="GO" id="GO:0005886">
    <property type="term" value="C:plasma membrane"/>
    <property type="evidence" value="ECO:0007669"/>
    <property type="project" value="UniProtKB-SubCell"/>
</dbReference>
<keyword evidence="3 6" id="KW-0812">Transmembrane</keyword>
<proteinExistence type="predicted"/>
<dbReference type="RefSeq" id="WP_185133645.1">
    <property type="nucleotide sequence ID" value="NZ_JACJVO010000065.1"/>
</dbReference>
<dbReference type="Pfam" id="PF03788">
    <property type="entry name" value="LrgA"/>
    <property type="match status" value="1"/>
</dbReference>
<keyword evidence="8" id="KW-1185">Reference proteome</keyword>
<evidence type="ECO:0000256" key="1">
    <source>
        <dbReference type="ARBA" id="ARBA00004651"/>
    </source>
</evidence>
<keyword evidence="4 6" id="KW-1133">Transmembrane helix</keyword>
<keyword evidence="5 6" id="KW-0472">Membrane</keyword>
<dbReference type="AlphaFoldDB" id="A0A7X0SU26"/>
<keyword evidence="2" id="KW-1003">Cell membrane</keyword>
<feature type="transmembrane region" description="Helical" evidence="6">
    <location>
        <begin position="33"/>
        <end position="53"/>
    </location>
</feature>
<name>A0A7X0SU26_9BACL</name>
<comment type="caution">
    <text evidence="7">The sequence shown here is derived from an EMBL/GenBank/DDBJ whole genome shotgun (WGS) entry which is preliminary data.</text>
</comment>
<protein>
    <submittedName>
        <fullName evidence="7">CidA/LrgA family holin-like protein</fullName>
    </submittedName>
</protein>
<comment type="subcellular location">
    <subcellularLocation>
        <location evidence="1">Cell membrane</location>
        <topology evidence="1">Multi-pass membrane protein</topology>
    </subcellularLocation>
</comment>
<evidence type="ECO:0000256" key="3">
    <source>
        <dbReference type="ARBA" id="ARBA00022692"/>
    </source>
</evidence>
<dbReference type="PANTHER" id="PTHR33931">
    <property type="entry name" value="HOLIN-LIKE PROTEIN CIDA-RELATED"/>
    <property type="match status" value="1"/>
</dbReference>
<evidence type="ECO:0000256" key="6">
    <source>
        <dbReference type="SAM" id="Phobius"/>
    </source>
</evidence>
<evidence type="ECO:0000256" key="5">
    <source>
        <dbReference type="ARBA" id="ARBA00023136"/>
    </source>
</evidence>
<feature type="transmembrane region" description="Helical" evidence="6">
    <location>
        <begin position="95"/>
        <end position="115"/>
    </location>
</feature>
<dbReference type="NCBIfam" id="NF002460">
    <property type="entry name" value="PRK01658.1"/>
    <property type="match status" value="1"/>
</dbReference>
<organism evidence="7 8">
    <name type="scientific">Cohnella zeiphila</name>
    <dbReference type="NCBI Taxonomy" id="2761120"/>
    <lineage>
        <taxon>Bacteria</taxon>
        <taxon>Bacillati</taxon>
        <taxon>Bacillota</taxon>
        <taxon>Bacilli</taxon>
        <taxon>Bacillales</taxon>
        <taxon>Paenibacillaceae</taxon>
        <taxon>Cohnella</taxon>
    </lineage>
</organism>
<dbReference type="EMBL" id="JACJVO010000065">
    <property type="protein sequence ID" value="MBB6736001.1"/>
    <property type="molecule type" value="Genomic_DNA"/>
</dbReference>
<gene>
    <name evidence="7" type="ORF">H7C18_34355</name>
</gene>
<reference evidence="7 8" key="1">
    <citation type="submission" date="2020-08" db="EMBL/GenBank/DDBJ databases">
        <title>Cohnella phylogeny.</title>
        <authorList>
            <person name="Dunlap C."/>
        </authorList>
    </citation>
    <scope>NUCLEOTIDE SEQUENCE [LARGE SCALE GENOMIC DNA]</scope>
    <source>
        <strain evidence="7 8">CBP 2801</strain>
    </source>
</reference>
<evidence type="ECO:0000313" key="7">
    <source>
        <dbReference type="EMBL" id="MBB6736001.1"/>
    </source>
</evidence>
<evidence type="ECO:0000256" key="2">
    <source>
        <dbReference type="ARBA" id="ARBA00022475"/>
    </source>
</evidence>
<evidence type="ECO:0000313" key="8">
    <source>
        <dbReference type="Proteomes" id="UP000564644"/>
    </source>
</evidence>